<accession>A0A644VCN2</accession>
<organism evidence="1">
    <name type="scientific">bioreactor metagenome</name>
    <dbReference type="NCBI Taxonomy" id="1076179"/>
    <lineage>
        <taxon>unclassified sequences</taxon>
        <taxon>metagenomes</taxon>
        <taxon>ecological metagenomes</taxon>
    </lineage>
</organism>
<dbReference type="InterPro" id="IPR029033">
    <property type="entry name" value="His_PPase_superfam"/>
</dbReference>
<name>A0A644VCN2_9ZZZZ</name>
<dbReference type="AlphaFoldDB" id="A0A644VCN2"/>
<sequence>MDLPVPGPDGTYHEFSGAPIYEKRFKIVGPFRFPGLAAVFDESGAYHIDFSGSPVYEERYSWVGDYADDCAVVKTAGGDYYHINEEGKRIGHNNYLYAEEFSEGTAVIYRRNYGATHITTGGEMLYGDWYFDARGFRNGEALVRDEEGWLVIDTTGQEIRRADPPDEEYPVSGTVRFIGEESPIPIILKMTEWDAAVVLVRHAEREPFIKGEPGSQKKLTTRGERAALTFGERLGARSVKASASPMFRCMHTAELILAGRGLDEKPEANDSLGEPGAYIFDDELTRGFYVKNPTKTVTLQYIRTGTLPGHYPIREGTERLLAFLKSTAFQDGISVCVTHDVFLAAFVSTLTGYDFTDDWTGFLDGCILFRKKETWYLWWRGKETKL</sequence>
<dbReference type="InterPro" id="IPR013078">
    <property type="entry name" value="His_Pase_superF_clade-1"/>
</dbReference>
<dbReference type="CDD" id="cd07040">
    <property type="entry name" value="HP"/>
    <property type="match status" value="1"/>
</dbReference>
<evidence type="ECO:0000313" key="1">
    <source>
        <dbReference type="EMBL" id="MPL88967.1"/>
    </source>
</evidence>
<dbReference type="SUPFAM" id="SSF53254">
    <property type="entry name" value="Phosphoglycerate mutase-like"/>
    <property type="match status" value="1"/>
</dbReference>
<dbReference type="Gene3D" id="3.40.50.1240">
    <property type="entry name" value="Phosphoglycerate mutase-like"/>
    <property type="match status" value="1"/>
</dbReference>
<proteinExistence type="predicted"/>
<comment type="caution">
    <text evidence="1">The sequence shown here is derived from an EMBL/GenBank/DDBJ whole genome shotgun (WGS) entry which is preliminary data.</text>
</comment>
<gene>
    <name evidence="1" type="ORF">SDC9_34997</name>
</gene>
<protein>
    <submittedName>
        <fullName evidence="1">Uncharacterized protein</fullName>
    </submittedName>
</protein>
<dbReference type="Pfam" id="PF00300">
    <property type="entry name" value="His_Phos_1"/>
    <property type="match status" value="1"/>
</dbReference>
<dbReference type="EMBL" id="VSSQ01000269">
    <property type="protein sequence ID" value="MPL88967.1"/>
    <property type="molecule type" value="Genomic_DNA"/>
</dbReference>
<reference evidence="1" key="1">
    <citation type="submission" date="2019-08" db="EMBL/GenBank/DDBJ databases">
        <authorList>
            <person name="Kucharzyk K."/>
            <person name="Murdoch R.W."/>
            <person name="Higgins S."/>
            <person name="Loffler F."/>
        </authorList>
    </citation>
    <scope>NUCLEOTIDE SEQUENCE</scope>
</reference>